<keyword evidence="4" id="KW-1185">Reference proteome</keyword>
<dbReference type="PANTHER" id="PTHR46268">
    <property type="entry name" value="STRESS RESPONSE PROTEIN NHAX"/>
    <property type="match status" value="1"/>
</dbReference>
<gene>
    <name evidence="3" type="ORF">AWC17_26320</name>
</gene>
<dbReference type="Proteomes" id="UP000193781">
    <property type="component" value="Unassembled WGS sequence"/>
</dbReference>
<accession>A0A0F5N9Z7</accession>
<proteinExistence type="inferred from homology"/>
<evidence type="ECO:0000259" key="2">
    <source>
        <dbReference type="Pfam" id="PF00582"/>
    </source>
</evidence>
<comment type="caution">
    <text evidence="3">The sequence shown here is derived from an EMBL/GenBank/DDBJ whole genome shotgun (WGS) entry which is preliminary data.</text>
</comment>
<evidence type="ECO:0000313" key="3">
    <source>
        <dbReference type="EMBL" id="ORW30258.1"/>
    </source>
</evidence>
<dbReference type="EMBL" id="LQPH01000047">
    <property type="protein sequence ID" value="ORW30258.1"/>
    <property type="molecule type" value="Genomic_DNA"/>
</dbReference>
<dbReference type="PRINTS" id="PR01438">
    <property type="entry name" value="UNVRSLSTRESS"/>
</dbReference>
<dbReference type="InterPro" id="IPR006016">
    <property type="entry name" value="UspA"/>
</dbReference>
<evidence type="ECO:0000313" key="4">
    <source>
        <dbReference type="Proteomes" id="UP000193781"/>
    </source>
</evidence>
<dbReference type="STRING" id="244292.ABW17_19295"/>
<comment type="similarity">
    <text evidence="1">Belongs to the universal stress protein A family.</text>
</comment>
<dbReference type="OrthoDB" id="4614783at2"/>
<reference evidence="3 4" key="1">
    <citation type="submission" date="2016-01" db="EMBL/GenBank/DDBJ databases">
        <title>The new phylogeny of the genus Mycobacterium.</title>
        <authorList>
            <person name="Tarcisio F."/>
            <person name="Conor M."/>
            <person name="Antonella G."/>
            <person name="Elisabetta G."/>
            <person name="Giulia F.S."/>
            <person name="Sara T."/>
            <person name="Anna F."/>
            <person name="Clotilde B."/>
            <person name="Roberto B."/>
            <person name="Veronica D.S."/>
            <person name="Fabio R."/>
            <person name="Monica P."/>
            <person name="Olivier J."/>
            <person name="Enrico T."/>
            <person name="Nicola S."/>
        </authorList>
    </citation>
    <scope>NUCLEOTIDE SEQUENCE [LARGE SCALE GENOMIC DNA]</scope>
    <source>
        <strain evidence="3 4">DSM 44803</strain>
    </source>
</reference>
<protein>
    <submittedName>
        <fullName evidence="3">Universal stress protein</fullName>
    </submittedName>
</protein>
<organism evidence="3 4">
    <name type="scientific">Mycobacterium nebraskense</name>
    <dbReference type="NCBI Taxonomy" id="244292"/>
    <lineage>
        <taxon>Bacteria</taxon>
        <taxon>Bacillati</taxon>
        <taxon>Actinomycetota</taxon>
        <taxon>Actinomycetes</taxon>
        <taxon>Mycobacteriales</taxon>
        <taxon>Mycobacteriaceae</taxon>
        <taxon>Mycobacterium</taxon>
    </lineage>
</organism>
<sequence length="270" mass="28692">MNNPQSQRIVVGIDGSDAAINAAKWAAAEAVSRNVPLRLIHAIPQRHADASGDESLDIEYAQTSLRAADAALQAMGTPVKVECDIVRGSSESALIDESRHAAMVCVGSVGTGWVARKVLGSTAGTVAQKAHCPVAVIRSGRDVAEPDGGYVAVAVQESETNDAVLEHGFREARLREAPILAMGVWRWGLGEIPYRQLDHRLGPWVSRHREVHVQPAAARRGAAEFLTHTQEPVQLAVVGSEDADKVARMVGPITPHPGGHTGCSVLVVRD</sequence>
<dbReference type="AlphaFoldDB" id="A0A0F5N9Z7"/>
<dbReference type="RefSeq" id="WP_046184702.1">
    <property type="nucleotide sequence ID" value="NZ_JACPNT010000042.1"/>
</dbReference>
<dbReference type="PANTHER" id="PTHR46268:SF6">
    <property type="entry name" value="UNIVERSAL STRESS PROTEIN UP12"/>
    <property type="match status" value="1"/>
</dbReference>
<dbReference type="Gene3D" id="3.40.50.620">
    <property type="entry name" value="HUPs"/>
    <property type="match status" value="2"/>
</dbReference>
<evidence type="ECO:0000256" key="1">
    <source>
        <dbReference type="ARBA" id="ARBA00008791"/>
    </source>
</evidence>
<dbReference type="InterPro" id="IPR014729">
    <property type="entry name" value="Rossmann-like_a/b/a_fold"/>
</dbReference>
<dbReference type="Pfam" id="PF00582">
    <property type="entry name" value="Usp"/>
    <property type="match status" value="1"/>
</dbReference>
<feature type="domain" description="UspA" evidence="2">
    <location>
        <begin position="7"/>
        <end position="138"/>
    </location>
</feature>
<name>A0A0F5N9Z7_9MYCO</name>
<dbReference type="SUPFAM" id="SSF52402">
    <property type="entry name" value="Adenine nucleotide alpha hydrolases-like"/>
    <property type="match status" value="2"/>
</dbReference>
<dbReference type="InterPro" id="IPR006015">
    <property type="entry name" value="Universal_stress_UspA"/>
</dbReference>